<gene>
    <name evidence="1" type="ORF">LNINA_LOCUS1053</name>
</gene>
<evidence type="ECO:0000313" key="2">
    <source>
        <dbReference type="Proteomes" id="UP001497472"/>
    </source>
</evidence>
<dbReference type="Proteomes" id="UP001497472">
    <property type="component" value="Unassembled WGS sequence"/>
</dbReference>
<dbReference type="EMBL" id="CAVLEF010000002">
    <property type="protein sequence ID" value="CAK1541040.1"/>
    <property type="molecule type" value="Genomic_DNA"/>
</dbReference>
<accession>A0AAV1IVT4</accession>
<proteinExistence type="predicted"/>
<dbReference type="AlphaFoldDB" id="A0AAV1IVT4"/>
<name>A0AAV1IVT4_9NEOP</name>
<organism evidence="1 2">
    <name type="scientific">Leptosia nina</name>
    <dbReference type="NCBI Taxonomy" id="320188"/>
    <lineage>
        <taxon>Eukaryota</taxon>
        <taxon>Metazoa</taxon>
        <taxon>Ecdysozoa</taxon>
        <taxon>Arthropoda</taxon>
        <taxon>Hexapoda</taxon>
        <taxon>Insecta</taxon>
        <taxon>Pterygota</taxon>
        <taxon>Neoptera</taxon>
        <taxon>Endopterygota</taxon>
        <taxon>Lepidoptera</taxon>
        <taxon>Glossata</taxon>
        <taxon>Ditrysia</taxon>
        <taxon>Papilionoidea</taxon>
        <taxon>Pieridae</taxon>
        <taxon>Pierinae</taxon>
        <taxon>Leptosia</taxon>
    </lineage>
</organism>
<sequence length="83" mass="9381">MSLTISAPNTVIFDPDILLTIALADRPRLHKQLNVLLDRKVSDATELTYSLKVLLNKNSNLLGWQFDFRSCTIYIVVFSDNLG</sequence>
<evidence type="ECO:0000313" key="1">
    <source>
        <dbReference type="EMBL" id="CAK1541040.1"/>
    </source>
</evidence>
<keyword evidence="2" id="KW-1185">Reference proteome</keyword>
<protein>
    <submittedName>
        <fullName evidence="1">Uncharacterized protein</fullName>
    </submittedName>
</protein>
<reference evidence="1 2" key="1">
    <citation type="submission" date="2023-11" db="EMBL/GenBank/DDBJ databases">
        <authorList>
            <person name="Okamura Y."/>
        </authorList>
    </citation>
    <scope>NUCLEOTIDE SEQUENCE [LARGE SCALE GENOMIC DNA]</scope>
</reference>
<comment type="caution">
    <text evidence="1">The sequence shown here is derived from an EMBL/GenBank/DDBJ whole genome shotgun (WGS) entry which is preliminary data.</text>
</comment>